<evidence type="ECO:0000313" key="6">
    <source>
        <dbReference type="Proteomes" id="UP000006671"/>
    </source>
</evidence>
<keyword evidence="3" id="KW-0342">GTP-binding</keyword>
<dbReference type="GO" id="GO:0003924">
    <property type="term" value="F:GTPase activity"/>
    <property type="evidence" value="ECO:0007669"/>
    <property type="project" value="InterPro"/>
</dbReference>
<dbReference type="eggNOG" id="KOG0052">
    <property type="taxonomic scope" value="Eukaryota"/>
</dbReference>
<feature type="domain" description="Tr-type G" evidence="4">
    <location>
        <begin position="12"/>
        <end position="205"/>
    </location>
</feature>
<dbReference type="InterPro" id="IPR027417">
    <property type="entry name" value="P-loop_NTPase"/>
</dbReference>
<dbReference type="Pfam" id="PF00009">
    <property type="entry name" value="GTP_EFTU"/>
    <property type="match status" value="1"/>
</dbReference>
<evidence type="ECO:0000256" key="3">
    <source>
        <dbReference type="ARBA" id="ARBA00023134"/>
    </source>
</evidence>
<dbReference type="InterPro" id="IPR009001">
    <property type="entry name" value="Transl_elong_EF1A/Init_IF2_C"/>
</dbReference>
<dbReference type="Proteomes" id="UP000006671">
    <property type="component" value="Unassembled WGS sequence"/>
</dbReference>
<name>D2VGH6_NAEGR</name>
<dbReference type="Gene3D" id="2.40.30.10">
    <property type="entry name" value="Translation factors"/>
    <property type="match status" value="1"/>
</dbReference>
<dbReference type="SUPFAM" id="SSF52540">
    <property type="entry name" value="P-loop containing nucleoside triphosphate hydrolases"/>
    <property type="match status" value="1"/>
</dbReference>
<accession>D2VGH6</accession>
<dbReference type="SUPFAM" id="SSF50447">
    <property type="entry name" value="Translation proteins"/>
    <property type="match status" value="1"/>
</dbReference>
<protein>
    <submittedName>
        <fullName evidence="5">Predicted protein</fullName>
    </submittedName>
</protein>
<dbReference type="EMBL" id="GG738870">
    <property type="protein sequence ID" value="EFC44066.1"/>
    <property type="molecule type" value="Genomic_DNA"/>
</dbReference>
<comment type="similarity">
    <text evidence="1">Belongs to the TRAFAC class translation factor GTPase superfamily. Classic translation factor GTPase family. EF-Tu/EF-1A subfamily.</text>
</comment>
<evidence type="ECO:0000256" key="2">
    <source>
        <dbReference type="ARBA" id="ARBA00022741"/>
    </source>
</evidence>
<proteinExistence type="inferred from homology"/>
<evidence type="ECO:0000313" key="5">
    <source>
        <dbReference type="EMBL" id="EFC44066.1"/>
    </source>
</evidence>
<dbReference type="SUPFAM" id="SSF50465">
    <property type="entry name" value="EF-Tu/eEF-1alpha/eIF2-gamma C-terminal domain"/>
    <property type="match status" value="1"/>
</dbReference>
<dbReference type="InParanoid" id="D2VGH6"/>
<keyword evidence="2" id="KW-0547">Nucleotide-binding</keyword>
<dbReference type="PANTHER" id="PTHR23115">
    <property type="entry name" value="TRANSLATION FACTOR"/>
    <property type="match status" value="1"/>
</dbReference>
<keyword evidence="6" id="KW-1185">Reference proteome</keyword>
<dbReference type="STRING" id="5762.D2VGH6"/>
<dbReference type="Gene3D" id="3.40.50.300">
    <property type="entry name" value="P-loop containing nucleotide triphosphate hydrolases"/>
    <property type="match status" value="1"/>
</dbReference>
<dbReference type="KEGG" id="ngr:NAEGRDRAFT_67982"/>
<dbReference type="VEuPathDB" id="AmoebaDB:NAEGRDRAFT_67982"/>
<organism evidence="6">
    <name type="scientific">Naegleria gruberi</name>
    <name type="common">Amoeba</name>
    <dbReference type="NCBI Taxonomy" id="5762"/>
    <lineage>
        <taxon>Eukaryota</taxon>
        <taxon>Discoba</taxon>
        <taxon>Heterolobosea</taxon>
        <taxon>Tetramitia</taxon>
        <taxon>Eutetramitia</taxon>
        <taxon>Vahlkampfiidae</taxon>
        <taxon>Naegleria</taxon>
    </lineage>
</organism>
<gene>
    <name evidence="5" type="ORF">NAEGRDRAFT_67982</name>
</gene>
<dbReference type="GeneID" id="8850101"/>
<dbReference type="InterPro" id="IPR009000">
    <property type="entry name" value="Transl_B-barrel_sf"/>
</dbReference>
<dbReference type="GO" id="GO:0005525">
    <property type="term" value="F:GTP binding"/>
    <property type="evidence" value="ECO:0007669"/>
    <property type="project" value="UniProtKB-KW"/>
</dbReference>
<sequence length="422" mass="48167">MLQSTTTKTTEKILNIALMGCTDSGKSEVAGLFRHFHQNPNRNSYPCPTRTDRYYPRKYSPYFIATRCSRDYYVSANMAFVSFEKDENSSLLQFIDSGALSMYIKNQLGAISMANVAILIINTHFMMDSHDEYVEELKNQLIAARVNQVREFVVCVNGMDLCNYDENEFKRSIERIEPIFKEIFEKSLTDYQIIPTSIFTEDNLLCHSQQLNWYKGPTLYESLEMISQSMVFEKYSGLRFIIIKEMFISGVGKIICGKVQCGQLRKGQTVLLPLNNSSFVTRQVIDLEINHEKVEQVDSNTICGVYLGDIPHNLVRTGFIVSDELDQLKPVVSFEAEVVLRAGVKGFRVGAIPIVSCSLQHISCRINSIQEQKKVKIVTMTPIHNILFMENYTEKGGFLGRFLLRENGKIIGYGKVIHVHFN</sequence>
<dbReference type="RefSeq" id="XP_002676810.1">
    <property type="nucleotide sequence ID" value="XM_002676764.1"/>
</dbReference>
<dbReference type="InterPro" id="IPR050100">
    <property type="entry name" value="TRAFAC_GTPase_members"/>
</dbReference>
<evidence type="ECO:0000259" key="4">
    <source>
        <dbReference type="Pfam" id="PF00009"/>
    </source>
</evidence>
<dbReference type="InterPro" id="IPR000795">
    <property type="entry name" value="T_Tr_GTP-bd_dom"/>
</dbReference>
<dbReference type="AlphaFoldDB" id="D2VGH6"/>
<reference evidence="5 6" key="1">
    <citation type="journal article" date="2010" name="Cell">
        <title>The genome of Naegleria gruberi illuminates early eukaryotic versatility.</title>
        <authorList>
            <person name="Fritz-Laylin L.K."/>
            <person name="Prochnik S.E."/>
            <person name="Ginger M.L."/>
            <person name="Dacks J.B."/>
            <person name="Carpenter M.L."/>
            <person name="Field M.C."/>
            <person name="Kuo A."/>
            <person name="Paredez A."/>
            <person name="Chapman J."/>
            <person name="Pham J."/>
            <person name="Shu S."/>
            <person name="Neupane R."/>
            <person name="Cipriano M."/>
            <person name="Mancuso J."/>
            <person name="Tu H."/>
            <person name="Salamov A."/>
            <person name="Lindquist E."/>
            <person name="Shapiro H."/>
            <person name="Lucas S."/>
            <person name="Grigoriev I.V."/>
            <person name="Cande W.Z."/>
            <person name="Fulton C."/>
            <person name="Rokhsar D.S."/>
            <person name="Dawson S.C."/>
        </authorList>
    </citation>
    <scope>NUCLEOTIDE SEQUENCE [LARGE SCALE GENOMIC DNA]</scope>
    <source>
        <strain evidence="5 6">NEG-M</strain>
    </source>
</reference>
<evidence type="ECO:0000256" key="1">
    <source>
        <dbReference type="ARBA" id="ARBA00007249"/>
    </source>
</evidence>